<dbReference type="OrthoDB" id="6159439at2759"/>
<proteinExistence type="predicted"/>
<dbReference type="Proteomes" id="UP000054485">
    <property type="component" value="Unassembled WGS sequence"/>
</dbReference>
<reference evidence="9 10" key="1">
    <citation type="submission" date="2014-04" db="EMBL/GenBank/DDBJ databases">
        <authorList>
            <consortium name="DOE Joint Genome Institute"/>
            <person name="Kuo A."/>
            <person name="Ruytinx J."/>
            <person name="Rineau F."/>
            <person name="Colpaert J."/>
            <person name="Kohler A."/>
            <person name="Nagy L.G."/>
            <person name="Floudas D."/>
            <person name="Copeland A."/>
            <person name="Barry K.W."/>
            <person name="Cichocki N."/>
            <person name="Veneault-Fourrey C."/>
            <person name="LaButti K."/>
            <person name="Lindquist E.A."/>
            <person name="Lipzen A."/>
            <person name="Lundell T."/>
            <person name="Morin E."/>
            <person name="Murat C."/>
            <person name="Sun H."/>
            <person name="Tunlid A."/>
            <person name="Henrissat B."/>
            <person name="Grigoriev I.V."/>
            <person name="Hibbett D.S."/>
            <person name="Martin F."/>
            <person name="Nordberg H.P."/>
            <person name="Cantor M.N."/>
            <person name="Hua S.X."/>
        </authorList>
    </citation>
    <scope>NUCLEOTIDE SEQUENCE [LARGE SCALE GENOMIC DNA]</scope>
    <source>
        <strain evidence="9 10">UH-Slu-Lm8-n1</strain>
    </source>
</reference>
<dbReference type="InterPro" id="IPR001356">
    <property type="entry name" value="HD"/>
</dbReference>
<dbReference type="GO" id="GO:0006357">
    <property type="term" value="P:regulation of transcription by RNA polymerase II"/>
    <property type="evidence" value="ECO:0007669"/>
    <property type="project" value="TreeGrafter"/>
</dbReference>
<dbReference type="InParanoid" id="A0A0D0BMZ2"/>
<protein>
    <recommendedName>
        <fullName evidence="8">Homeobox domain-containing protein</fullName>
    </recommendedName>
</protein>
<keyword evidence="3 5" id="KW-0371">Homeobox</keyword>
<feature type="region of interest" description="Disordered" evidence="7">
    <location>
        <begin position="1"/>
        <end position="20"/>
    </location>
</feature>
<evidence type="ECO:0000256" key="4">
    <source>
        <dbReference type="ARBA" id="ARBA00023242"/>
    </source>
</evidence>
<dbReference type="EMBL" id="KN835187">
    <property type="protein sequence ID" value="KIK44588.1"/>
    <property type="molecule type" value="Genomic_DNA"/>
</dbReference>
<dbReference type="InterPro" id="IPR051000">
    <property type="entry name" value="Homeobox_DNA-bind_prot"/>
</dbReference>
<dbReference type="PANTHER" id="PTHR24324:SF5">
    <property type="entry name" value="HEMATOPOIETICALLY-EXPRESSED HOMEOBOX PROTEIN HHEX"/>
    <property type="match status" value="1"/>
</dbReference>
<keyword evidence="4 5" id="KW-0539">Nucleus</keyword>
<dbReference type="PANTHER" id="PTHR24324">
    <property type="entry name" value="HOMEOBOX PROTEIN HHEX"/>
    <property type="match status" value="1"/>
</dbReference>
<gene>
    <name evidence="9" type="ORF">CY34DRAFT_105877</name>
</gene>
<evidence type="ECO:0000256" key="7">
    <source>
        <dbReference type="SAM" id="MobiDB-lite"/>
    </source>
</evidence>
<dbReference type="SMART" id="SM00389">
    <property type="entry name" value="HOX"/>
    <property type="match status" value="1"/>
</dbReference>
<evidence type="ECO:0000256" key="3">
    <source>
        <dbReference type="ARBA" id="ARBA00023155"/>
    </source>
</evidence>
<dbReference type="InterPro" id="IPR009057">
    <property type="entry name" value="Homeodomain-like_sf"/>
</dbReference>
<dbReference type="HOGENOM" id="CLU_1428862_0_0_1"/>
<evidence type="ECO:0000256" key="5">
    <source>
        <dbReference type="PROSITE-ProRule" id="PRU00108"/>
    </source>
</evidence>
<dbReference type="GO" id="GO:0005634">
    <property type="term" value="C:nucleus"/>
    <property type="evidence" value="ECO:0007669"/>
    <property type="project" value="UniProtKB-SubCell"/>
</dbReference>
<keyword evidence="10" id="KW-1185">Reference proteome</keyword>
<sequence>MKFQSKSSHRTSPYHLEKPKRKCMTSDQLNILNPYYAKNKHPARRDMKSLAKAIDVPVSKVSNWFNNQRAKETRLQQNSSFPLSPCLWDTDNDGTADMTDSDDADNEYEYESGHNKGGLDQEALYQEARACVATMAEMSPEEVDMHFIEQEPCAARACILAMAKMRQEEVNAVFILNGFKRQMIVHPTQK</sequence>
<keyword evidence="2 5" id="KW-0238">DNA-binding</keyword>
<dbReference type="Gene3D" id="1.10.10.60">
    <property type="entry name" value="Homeodomain-like"/>
    <property type="match status" value="1"/>
</dbReference>
<accession>A0A0D0BMZ2</accession>
<dbReference type="PROSITE" id="PS50071">
    <property type="entry name" value="HOMEOBOX_2"/>
    <property type="match status" value="1"/>
</dbReference>
<dbReference type="GO" id="GO:0030154">
    <property type="term" value="P:cell differentiation"/>
    <property type="evidence" value="ECO:0007669"/>
    <property type="project" value="TreeGrafter"/>
</dbReference>
<name>A0A0D0BMZ2_9AGAM</name>
<comment type="subcellular location">
    <subcellularLocation>
        <location evidence="1 5 6">Nucleus</location>
    </subcellularLocation>
</comment>
<evidence type="ECO:0000256" key="1">
    <source>
        <dbReference type="ARBA" id="ARBA00004123"/>
    </source>
</evidence>
<evidence type="ECO:0000313" key="9">
    <source>
        <dbReference type="EMBL" id="KIK44588.1"/>
    </source>
</evidence>
<feature type="compositionally biased region" description="Acidic residues" evidence="7">
    <location>
        <begin position="92"/>
        <end position="110"/>
    </location>
</feature>
<evidence type="ECO:0000313" key="10">
    <source>
        <dbReference type="Proteomes" id="UP000054485"/>
    </source>
</evidence>
<dbReference type="Pfam" id="PF00046">
    <property type="entry name" value="Homeodomain"/>
    <property type="match status" value="1"/>
</dbReference>
<feature type="DNA-binding region" description="Homeobox" evidence="5">
    <location>
        <begin position="17"/>
        <end position="76"/>
    </location>
</feature>
<feature type="domain" description="Homeobox" evidence="8">
    <location>
        <begin position="15"/>
        <end position="75"/>
    </location>
</feature>
<evidence type="ECO:0000256" key="2">
    <source>
        <dbReference type="ARBA" id="ARBA00023125"/>
    </source>
</evidence>
<reference evidence="10" key="2">
    <citation type="submission" date="2015-01" db="EMBL/GenBank/DDBJ databases">
        <title>Evolutionary Origins and Diversification of the Mycorrhizal Mutualists.</title>
        <authorList>
            <consortium name="DOE Joint Genome Institute"/>
            <consortium name="Mycorrhizal Genomics Consortium"/>
            <person name="Kohler A."/>
            <person name="Kuo A."/>
            <person name="Nagy L.G."/>
            <person name="Floudas D."/>
            <person name="Copeland A."/>
            <person name="Barry K.W."/>
            <person name="Cichocki N."/>
            <person name="Veneault-Fourrey C."/>
            <person name="LaButti K."/>
            <person name="Lindquist E.A."/>
            <person name="Lipzen A."/>
            <person name="Lundell T."/>
            <person name="Morin E."/>
            <person name="Murat C."/>
            <person name="Riley R."/>
            <person name="Ohm R."/>
            <person name="Sun H."/>
            <person name="Tunlid A."/>
            <person name="Henrissat B."/>
            <person name="Grigoriev I.V."/>
            <person name="Hibbett D.S."/>
            <person name="Martin F."/>
        </authorList>
    </citation>
    <scope>NUCLEOTIDE SEQUENCE [LARGE SCALE GENOMIC DNA]</scope>
    <source>
        <strain evidence="10">UH-Slu-Lm8-n1</strain>
    </source>
</reference>
<dbReference type="SUPFAM" id="SSF46689">
    <property type="entry name" value="Homeodomain-like"/>
    <property type="match status" value="1"/>
</dbReference>
<evidence type="ECO:0000256" key="6">
    <source>
        <dbReference type="RuleBase" id="RU000682"/>
    </source>
</evidence>
<feature type="region of interest" description="Disordered" evidence="7">
    <location>
        <begin position="92"/>
        <end position="119"/>
    </location>
</feature>
<dbReference type="GO" id="GO:0000978">
    <property type="term" value="F:RNA polymerase II cis-regulatory region sequence-specific DNA binding"/>
    <property type="evidence" value="ECO:0007669"/>
    <property type="project" value="TreeGrafter"/>
</dbReference>
<dbReference type="AlphaFoldDB" id="A0A0D0BMZ2"/>
<dbReference type="CDD" id="cd00086">
    <property type="entry name" value="homeodomain"/>
    <property type="match status" value="1"/>
</dbReference>
<organism evidence="9 10">
    <name type="scientific">Suillus luteus UH-Slu-Lm8-n1</name>
    <dbReference type="NCBI Taxonomy" id="930992"/>
    <lineage>
        <taxon>Eukaryota</taxon>
        <taxon>Fungi</taxon>
        <taxon>Dikarya</taxon>
        <taxon>Basidiomycota</taxon>
        <taxon>Agaricomycotina</taxon>
        <taxon>Agaricomycetes</taxon>
        <taxon>Agaricomycetidae</taxon>
        <taxon>Boletales</taxon>
        <taxon>Suillineae</taxon>
        <taxon>Suillaceae</taxon>
        <taxon>Suillus</taxon>
    </lineage>
</organism>
<evidence type="ECO:0000259" key="8">
    <source>
        <dbReference type="PROSITE" id="PS50071"/>
    </source>
</evidence>